<dbReference type="OrthoDB" id="10611168at2759"/>
<dbReference type="Proteomes" id="UP000591131">
    <property type="component" value="Unassembled WGS sequence"/>
</dbReference>
<proteinExistence type="predicted"/>
<gene>
    <name evidence="2" type="ORF">FOL47_000639</name>
</gene>
<keyword evidence="3" id="KW-1185">Reference proteome</keyword>
<dbReference type="EMBL" id="JAAPAO010001117">
    <property type="protein sequence ID" value="KAF4651118.1"/>
    <property type="molecule type" value="Genomic_DNA"/>
</dbReference>
<evidence type="ECO:0000313" key="3">
    <source>
        <dbReference type="Proteomes" id="UP000591131"/>
    </source>
</evidence>
<accession>A0A7J6KV82</accession>
<dbReference type="AlphaFoldDB" id="A0A7J6KV82"/>
<evidence type="ECO:0000256" key="1">
    <source>
        <dbReference type="SAM" id="MobiDB-lite"/>
    </source>
</evidence>
<feature type="region of interest" description="Disordered" evidence="1">
    <location>
        <begin position="91"/>
        <end position="129"/>
    </location>
</feature>
<evidence type="ECO:0000313" key="2">
    <source>
        <dbReference type="EMBL" id="KAF4651118.1"/>
    </source>
</evidence>
<feature type="compositionally biased region" description="Low complexity" evidence="1">
    <location>
        <begin position="110"/>
        <end position="129"/>
    </location>
</feature>
<organism evidence="2 3">
    <name type="scientific">Perkinsus chesapeaki</name>
    <name type="common">Clam parasite</name>
    <name type="synonym">Perkinsus andrewsi</name>
    <dbReference type="NCBI Taxonomy" id="330153"/>
    <lineage>
        <taxon>Eukaryota</taxon>
        <taxon>Sar</taxon>
        <taxon>Alveolata</taxon>
        <taxon>Perkinsozoa</taxon>
        <taxon>Perkinsea</taxon>
        <taxon>Perkinsida</taxon>
        <taxon>Perkinsidae</taxon>
        <taxon>Perkinsus</taxon>
    </lineage>
</organism>
<feature type="region of interest" description="Disordered" evidence="1">
    <location>
        <begin position="693"/>
        <end position="719"/>
    </location>
</feature>
<feature type="non-terminal residue" evidence="2">
    <location>
        <position position="862"/>
    </location>
</feature>
<feature type="non-terminal residue" evidence="2">
    <location>
        <position position="1"/>
    </location>
</feature>
<comment type="caution">
    <text evidence="2">The sequence shown here is derived from an EMBL/GenBank/DDBJ whole genome shotgun (WGS) entry which is preliminary data.</text>
</comment>
<sequence length="862" mass="92797">LAGYAPPGEEFWFDTLTVHCEISSINLSVDFTIPSCGQNNAVFIGTLRSASLNYSWEPSSVEDGKPCVDYHFALADFSLAMKNPDAPSSTLERSFSFSSARPDGGGGSTGSSKDSAGSSSVGSSPVMSPSSLEVLEETFFERRGVHRLVEGHNRSFGGEKAETEVKGKKILYCDEDAISLSLQEGLSVGSIAIELDGDVITRLRGVSLPEFPRRPACRTAPAQDEGSPLPIIMAKDPIGIGSMSICLKLRESYEGESSRTLKILMKSLAVERNICRVEQVVISDIDGEDDRVLLETQTGAERVGAAWSLWRTSTDAIEAQLVLPRLAAPVPWLPDKIGTLARAFLEFTDQFSDTPRNGCPVDPPPAPVAVTVFVDRLSVTFAMTSVRDFDVSFRMCAFRLASTGAIKHLSIEAGEMYLGSVVRSWALRDLEATKEFPNSCEKVNEFVLCSVEAPSLRVEVEVPEQGAPPPRVIVTLKRQHGLVRASEIPTLEGLREFMDRMIAEAGLRKDAVESGEDSPGIFVMVEDCLVEGGCERSRVQFSAQPFSDLRDIARLAPNTGGDSPTVCRDIRAAVTFTGEANLSSTPPNLPTRTIRVHVAEGAAWLLDAEGCKLGTDIVLPSAGASSAGKLLRDLGYATIGTVRGATVSVTTPTIPDTHIEARIVMDILLSEITLCADSLACLSTLSTWISSLSSGPDDALSTDAPVLSEESHQPHQPTVEAARPPLCVIEDFDGAELGQETPLLTPAPSEEVLPEENWTSNRSEVSVEGTEEPAPTRRQTLDCYGGVETSTTLFAPFDGVLINREHFTAMSASAGNSSGANTPSEEEGRQHMYAPVEGLELRVTASQFEMKLFEGRDWSDIP</sequence>
<reference evidence="2 3" key="1">
    <citation type="submission" date="2020-04" db="EMBL/GenBank/DDBJ databases">
        <title>Perkinsus chesapeaki whole genome sequence.</title>
        <authorList>
            <person name="Bogema D.R."/>
        </authorList>
    </citation>
    <scope>NUCLEOTIDE SEQUENCE [LARGE SCALE GENOMIC DNA]</scope>
    <source>
        <strain evidence="2">ATCC PRA-425</strain>
    </source>
</reference>
<protein>
    <recommendedName>
        <fullName evidence="4">Autophagy- protein 2 A</fullName>
    </recommendedName>
</protein>
<feature type="region of interest" description="Disordered" evidence="1">
    <location>
        <begin position="739"/>
        <end position="778"/>
    </location>
</feature>
<evidence type="ECO:0008006" key="4">
    <source>
        <dbReference type="Google" id="ProtNLM"/>
    </source>
</evidence>
<name>A0A7J6KV82_PERCH</name>